<proteinExistence type="predicted"/>
<dbReference type="RefSeq" id="XP_018703104.1">
    <property type="nucleotide sequence ID" value="XM_018849606.1"/>
</dbReference>
<evidence type="ECO:0000259" key="7">
    <source>
        <dbReference type="PROSITE" id="PS00463"/>
    </source>
</evidence>
<evidence type="ECO:0000313" key="8">
    <source>
        <dbReference type="EMBL" id="OAA59991.1"/>
    </source>
</evidence>
<dbReference type="GO" id="GO:0000976">
    <property type="term" value="F:transcription cis-regulatory region binding"/>
    <property type="evidence" value="ECO:0007669"/>
    <property type="project" value="TreeGrafter"/>
</dbReference>
<dbReference type="PANTHER" id="PTHR31845">
    <property type="entry name" value="FINGER DOMAIN PROTEIN, PUTATIVE-RELATED"/>
    <property type="match status" value="1"/>
</dbReference>
<dbReference type="EMBL" id="AZHB01000015">
    <property type="protein sequence ID" value="OAA59991.1"/>
    <property type="molecule type" value="Genomic_DNA"/>
</dbReference>
<keyword evidence="5" id="KW-0539">Nucleus</keyword>
<reference evidence="8 9" key="1">
    <citation type="journal article" date="2016" name="Genome Biol. Evol.">
        <title>Divergent and convergent evolution of fungal pathogenicity.</title>
        <authorList>
            <person name="Shang Y."/>
            <person name="Xiao G."/>
            <person name="Zheng P."/>
            <person name="Cen K."/>
            <person name="Zhan S."/>
            <person name="Wang C."/>
        </authorList>
    </citation>
    <scope>NUCLEOTIDE SEQUENCE [LARGE SCALE GENOMIC DNA]</scope>
    <source>
        <strain evidence="8 9">ARSEF 2679</strain>
    </source>
</reference>
<name>A0A167SW82_CORFA</name>
<keyword evidence="2" id="KW-0805">Transcription regulation</keyword>
<evidence type="ECO:0000256" key="3">
    <source>
        <dbReference type="ARBA" id="ARBA00023125"/>
    </source>
</evidence>
<dbReference type="CDD" id="cd00067">
    <property type="entry name" value="GAL4"/>
    <property type="match status" value="1"/>
</dbReference>
<dbReference type="GO" id="GO:0008270">
    <property type="term" value="F:zinc ion binding"/>
    <property type="evidence" value="ECO:0007669"/>
    <property type="project" value="InterPro"/>
</dbReference>
<dbReference type="PROSITE" id="PS00463">
    <property type="entry name" value="ZN2_CY6_FUNGAL_1"/>
    <property type="match status" value="1"/>
</dbReference>
<feature type="region of interest" description="Disordered" evidence="6">
    <location>
        <begin position="54"/>
        <end position="157"/>
    </location>
</feature>
<organism evidence="8 9">
    <name type="scientific">Cordyceps fumosorosea (strain ARSEF 2679)</name>
    <name type="common">Isaria fumosorosea</name>
    <dbReference type="NCBI Taxonomy" id="1081104"/>
    <lineage>
        <taxon>Eukaryota</taxon>
        <taxon>Fungi</taxon>
        <taxon>Dikarya</taxon>
        <taxon>Ascomycota</taxon>
        <taxon>Pezizomycotina</taxon>
        <taxon>Sordariomycetes</taxon>
        <taxon>Hypocreomycetidae</taxon>
        <taxon>Hypocreales</taxon>
        <taxon>Cordycipitaceae</taxon>
        <taxon>Cordyceps</taxon>
    </lineage>
</organism>
<feature type="compositionally biased region" description="Polar residues" evidence="6">
    <location>
        <begin position="100"/>
        <end position="112"/>
    </location>
</feature>
<evidence type="ECO:0000313" key="9">
    <source>
        <dbReference type="Proteomes" id="UP000076744"/>
    </source>
</evidence>
<evidence type="ECO:0000256" key="1">
    <source>
        <dbReference type="ARBA" id="ARBA00004123"/>
    </source>
</evidence>
<evidence type="ECO:0000256" key="6">
    <source>
        <dbReference type="SAM" id="MobiDB-lite"/>
    </source>
</evidence>
<keyword evidence="4" id="KW-0804">Transcription</keyword>
<dbReference type="GO" id="GO:0000981">
    <property type="term" value="F:DNA-binding transcription factor activity, RNA polymerase II-specific"/>
    <property type="evidence" value="ECO:0007669"/>
    <property type="project" value="InterPro"/>
</dbReference>
<dbReference type="AlphaFoldDB" id="A0A167SW82"/>
<evidence type="ECO:0000256" key="5">
    <source>
        <dbReference type="ARBA" id="ARBA00023242"/>
    </source>
</evidence>
<gene>
    <name evidence="8" type="ORF">ISF_06002</name>
</gene>
<dbReference type="PANTHER" id="PTHR31845:SF10">
    <property type="entry name" value="ZN(II)2CYS6 TRANSCRIPTION FACTOR (EUROFUNG)"/>
    <property type="match status" value="1"/>
</dbReference>
<dbReference type="STRING" id="1081104.A0A167SW82"/>
<feature type="compositionally biased region" description="Basic residues" evidence="6">
    <location>
        <begin position="58"/>
        <end position="69"/>
    </location>
</feature>
<dbReference type="InterPro" id="IPR036864">
    <property type="entry name" value="Zn2-C6_fun-type_DNA-bd_sf"/>
</dbReference>
<evidence type="ECO:0000256" key="2">
    <source>
        <dbReference type="ARBA" id="ARBA00023015"/>
    </source>
</evidence>
<evidence type="ECO:0000256" key="4">
    <source>
        <dbReference type="ARBA" id="ARBA00023163"/>
    </source>
</evidence>
<sequence>MSCPAAADFSADTAASRRRISTACEACRVAKVRCLPSDEDGVCQKCLVSKKECVSRTGPRRRRPNRSKLPHGEQLPPPPKPTGTFTIDIPLSGPPEPVSSADTLRQSHSSYLDNLFPADPSTTTSTSSPIFPWRGSTTSSEAGSHPSGAPSSLLGTTTTTTAAQPSFNIASAEALLATFRQMLPWCPCVLLPDSLTVASLARTRPFLLLAVLAAAAAARSSLRGHDLYDDEFRRVLALKLVARGERSLELLQGLLVYCLWHPFHLRPRRVRQVLQYTRMAADLVRDLELDIPPPAGGEQLPVTPERLDTVRAYVAQHYLSSTFAVTWQAYRSRDAPVPFTAWTERCCQLLAQHAACPGDAVLASLARLGRTVRDAWTAVRDGGDDFSTPSSNTTTNNIGLVFRGLEAQFQDQKANLPPAVANALPVRLQTLFTEFFLLGGSVLRMPTSKPPPADPSADPFRPTPARFRSCVDVVAQFLALLASLPTSNLAHFSSGDWGRLVLGVVVAMRLSFHEEEDPDFDAGAWARGRLGLGEFLEAMTARVGEDGLAETARRADVVSASKVVLAVVREKYEERLASLQRRRQQQDVIEEEDQAGLNRSRCPMLDGSLDCYFPLWDSGVGQTPVSVPLSFAEGVPIDGDAMLDTWIEDLFDWIGPRQDVH</sequence>
<dbReference type="InterPro" id="IPR051089">
    <property type="entry name" value="prtT"/>
</dbReference>
<accession>A0A167SW82</accession>
<dbReference type="OrthoDB" id="5424793at2759"/>
<dbReference type="Proteomes" id="UP000076744">
    <property type="component" value="Unassembled WGS sequence"/>
</dbReference>
<protein>
    <submittedName>
        <fullName evidence="8">Zn(2)-C6 fungal-type DNA-binding domain protein</fullName>
    </submittedName>
</protein>
<keyword evidence="3 8" id="KW-0238">DNA-binding</keyword>
<dbReference type="Gene3D" id="4.10.240.10">
    <property type="entry name" value="Zn(2)-C6 fungal-type DNA-binding domain"/>
    <property type="match status" value="1"/>
</dbReference>
<dbReference type="SUPFAM" id="SSF57701">
    <property type="entry name" value="Zn2/Cys6 DNA-binding domain"/>
    <property type="match status" value="1"/>
</dbReference>
<dbReference type="GeneID" id="30022294"/>
<comment type="subcellular location">
    <subcellularLocation>
        <location evidence="1">Nucleus</location>
    </subcellularLocation>
</comment>
<dbReference type="GO" id="GO:0005634">
    <property type="term" value="C:nucleus"/>
    <property type="evidence" value="ECO:0007669"/>
    <property type="project" value="UniProtKB-SubCell"/>
</dbReference>
<dbReference type="SMART" id="SM00066">
    <property type="entry name" value="GAL4"/>
    <property type="match status" value="1"/>
</dbReference>
<feature type="domain" description="Zn(2)-C6 fungal-type" evidence="7">
    <location>
        <begin position="23"/>
        <end position="53"/>
    </location>
</feature>
<keyword evidence="9" id="KW-1185">Reference proteome</keyword>
<comment type="caution">
    <text evidence="8">The sequence shown here is derived from an EMBL/GenBank/DDBJ whole genome shotgun (WGS) entry which is preliminary data.</text>
</comment>
<dbReference type="InterPro" id="IPR001138">
    <property type="entry name" value="Zn2Cys6_DnaBD"/>
</dbReference>